<keyword evidence="3" id="KW-1003">Cell membrane</keyword>
<evidence type="ECO:0000256" key="5">
    <source>
        <dbReference type="ARBA" id="ARBA00022989"/>
    </source>
</evidence>
<dbReference type="InterPro" id="IPR042094">
    <property type="entry name" value="T2SS_GspF_sf"/>
</dbReference>
<feature type="domain" description="Type II secretion system protein GspF" evidence="8">
    <location>
        <begin position="219"/>
        <end position="341"/>
    </location>
</feature>
<name>A0ABR7NGZ1_9FIRM</name>
<evidence type="ECO:0000313" key="10">
    <source>
        <dbReference type="Proteomes" id="UP000658131"/>
    </source>
</evidence>
<dbReference type="InterPro" id="IPR018076">
    <property type="entry name" value="T2SS_GspF_dom"/>
</dbReference>
<dbReference type="Proteomes" id="UP000658131">
    <property type="component" value="Unassembled WGS sequence"/>
</dbReference>
<comment type="caution">
    <text evidence="9">The sequence shown here is derived from an EMBL/GenBank/DDBJ whole genome shotgun (WGS) entry which is preliminary data.</text>
</comment>
<dbReference type="InterPro" id="IPR003004">
    <property type="entry name" value="GspF/PilC"/>
</dbReference>
<gene>
    <name evidence="9" type="ORF">H8717_04360</name>
</gene>
<comment type="subcellular location">
    <subcellularLocation>
        <location evidence="1">Cell membrane</location>
        <topology evidence="1">Multi-pass membrane protein</topology>
    </subcellularLocation>
</comment>
<feature type="transmembrane region" description="Helical" evidence="7">
    <location>
        <begin position="323"/>
        <end position="345"/>
    </location>
</feature>
<reference evidence="9 10" key="1">
    <citation type="submission" date="2020-08" db="EMBL/GenBank/DDBJ databases">
        <title>Genome public.</title>
        <authorList>
            <person name="Liu C."/>
            <person name="Sun Q."/>
        </authorList>
    </citation>
    <scope>NUCLEOTIDE SEQUENCE [LARGE SCALE GENOMIC DNA]</scope>
    <source>
        <strain evidence="9 10">BX1</strain>
    </source>
</reference>
<evidence type="ECO:0000256" key="4">
    <source>
        <dbReference type="ARBA" id="ARBA00022692"/>
    </source>
</evidence>
<feature type="domain" description="Type II secretion system protein GspF" evidence="8">
    <location>
        <begin position="17"/>
        <end position="139"/>
    </location>
</feature>
<dbReference type="Gene3D" id="1.20.81.30">
    <property type="entry name" value="Type II secretion system (T2SS), domain F"/>
    <property type="match status" value="2"/>
</dbReference>
<dbReference type="RefSeq" id="WP_262399269.1">
    <property type="nucleotide sequence ID" value="NZ_JACRTB010000006.1"/>
</dbReference>
<evidence type="ECO:0000256" key="3">
    <source>
        <dbReference type="ARBA" id="ARBA00022475"/>
    </source>
</evidence>
<feature type="transmembrane region" description="Helical" evidence="7">
    <location>
        <begin position="120"/>
        <end position="145"/>
    </location>
</feature>
<dbReference type="Pfam" id="PF00482">
    <property type="entry name" value="T2SSF"/>
    <property type="match status" value="2"/>
</dbReference>
<feature type="transmembrane region" description="Helical" evidence="7">
    <location>
        <begin position="165"/>
        <end position="189"/>
    </location>
</feature>
<dbReference type="PRINTS" id="PR00812">
    <property type="entry name" value="BCTERIALGSPF"/>
</dbReference>
<dbReference type="PANTHER" id="PTHR30012:SF0">
    <property type="entry name" value="TYPE II SECRETION SYSTEM PROTEIN F-RELATED"/>
    <property type="match status" value="1"/>
</dbReference>
<proteinExistence type="inferred from homology"/>
<keyword evidence="5 7" id="KW-1133">Transmembrane helix</keyword>
<evidence type="ECO:0000256" key="1">
    <source>
        <dbReference type="ARBA" id="ARBA00004651"/>
    </source>
</evidence>
<keyword evidence="6 7" id="KW-0472">Membrane</keyword>
<evidence type="ECO:0000313" key="9">
    <source>
        <dbReference type="EMBL" id="MBC8575645.1"/>
    </source>
</evidence>
<sequence>MAAKQIGTMSPGELAGFFGQLAMLVRAGVSSEEALRLLRDDAQSQPERELLDRLLAPAERGEPLSAAMREAGGFPSYAVNMIEIGEQSGRLDEVLGSLASYYEREDSLGSMLKSAVTYPLIMLGMMLLVILVLSVKVLPIFSQVFAQLGADLPSLALGALRLGGALKTGCLVLVALLALLLVSALVLRSSEGGRRTLIRIFSALPATRRLSMTIASGRFVSALALMLQSAVDPAHSLELAARLVSHPALAARVGDCRRRLGQGDSFADSVRESGIFSGAAARMVAVGFKTGSADAVMGRLASRYEEEIDSELSRLVGVVEPTLVIILSVAVGMILLSVMLPLMGIMSSIG</sequence>
<organism evidence="9 10">
    <name type="scientific">Yanshouia hominis</name>
    <dbReference type="NCBI Taxonomy" id="2763673"/>
    <lineage>
        <taxon>Bacteria</taxon>
        <taxon>Bacillati</taxon>
        <taxon>Bacillota</taxon>
        <taxon>Clostridia</taxon>
        <taxon>Eubacteriales</taxon>
        <taxon>Oscillospiraceae</taxon>
        <taxon>Yanshouia</taxon>
    </lineage>
</organism>
<accession>A0ABR7NGZ1</accession>
<evidence type="ECO:0000259" key="8">
    <source>
        <dbReference type="Pfam" id="PF00482"/>
    </source>
</evidence>
<evidence type="ECO:0000256" key="6">
    <source>
        <dbReference type="ARBA" id="ARBA00023136"/>
    </source>
</evidence>
<evidence type="ECO:0000256" key="7">
    <source>
        <dbReference type="SAM" id="Phobius"/>
    </source>
</evidence>
<protein>
    <submittedName>
        <fullName evidence="9">Type II secretion system F family protein</fullName>
    </submittedName>
</protein>
<comment type="similarity">
    <text evidence="2">Belongs to the GSP F family.</text>
</comment>
<keyword evidence="4 7" id="KW-0812">Transmembrane</keyword>
<dbReference type="PANTHER" id="PTHR30012">
    <property type="entry name" value="GENERAL SECRETION PATHWAY PROTEIN"/>
    <property type="match status" value="1"/>
</dbReference>
<keyword evidence="10" id="KW-1185">Reference proteome</keyword>
<evidence type="ECO:0000256" key="2">
    <source>
        <dbReference type="ARBA" id="ARBA00005745"/>
    </source>
</evidence>
<dbReference type="EMBL" id="JACRTB010000006">
    <property type="protein sequence ID" value="MBC8575645.1"/>
    <property type="molecule type" value="Genomic_DNA"/>
</dbReference>